<gene>
    <name evidence="1" type="ORF">NDR89_15570</name>
</gene>
<accession>A0ABY4VW05</accession>
<evidence type="ECO:0000313" key="1">
    <source>
        <dbReference type="EMBL" id="USE81138.1"/>
    </source>
</evidence>
<dbReference type="Proteomes" id="UP001056648">
    <property type="component" value="Chromosome 2"/>
</dbReference>
<sequence length="140" mass="15678">MALSLPHGAKPILEARMRAGAKPSDMVIVSLVGRLDEGNPVVVADGPEYDWRFLRGLQVCLFGKPGTPNRQVAIAIGACLPERLWLWDVESKKGADVIAHVRLEAIDLPHKELRKVSNWTAILSPWVDWQNRRFEECVCN</sequence>
<dbReference type="RefSeq" id="WP_252253659.1">
    <property type="nucleotide sequence ID" value="NZ_CP098736.1"/>
</dbReference>
<organism evidence="1 2">
    <name type="scientific">Cupriavidus gilardii</name>
    <dbReference type="NCBI Taxonomy" id="82541"/>
    <lineage>
        <taxon>Bacteria</taxon>
        <taxon>Pseudomonadati</taxon>
        <taxon>Pseudomonadota</taxon>
        <taxon>Betaproteobacteria</taxon>
        <taxon>Burkholderiales</taxon>
        <taxon>Burkholderiaceae</taxon>
        <taxon>Cupriavidus</taxon>
    </lineage>
</organism>
<evidence type="ECO:0000313" key="2">
    <source>
        <dbReference type="Proteomes" id="UP001056648"/>
    </source>
</evidence>
<name>A0ABY4VW05_9BURK</name>
<dbReference type="EMBL" id="CP098736">
    <property type="protein sequence ID" value="USE81138.1"/>
    <property type="molecule type" value="Genomic_DNA"/>
</dbReference>
<protein>
    <submittedName>
        <fullName evidence="1">Uncharacterized protein</fullName>
    </submittedName>
</protein>
<proteinExistence type="predicted"/>
<keyword evidence="2" id="KW-1185">Reference proteome</keyword>
<reference evidence="1" key="1">
    <citation type="submission" date="2022-06" db="EMBL/GenBank/DDBJ databases">
        <title>Complete genome sequence and characterization of Cupriavidus gilardii QJ1 isolated from contaminating cells.</title>
        <authorList>
            <person name="Qi J."/>
        </authorList>
    </citation>
    <scope>NUCLEOTIDE SEQUENCE</scope>
    <source>
        <strain evidence="1">QJ1</strain>
    </source>
</reference>